<dbReference type="InterPro" id="IPR027417">
    <property type="entry name" value="P-loop_NTPase"/>
</dbReference>
<dbReference type="SMART" id="SM00382">
    <property type="entry name" value="AAA"/>
    <property type="match status" value="1"/>
</dbReference>
<dbReference type="GO" id="GO:0005524">
    <property type="term" value="F:ATP binding"/>
    <property type="evidence" value="ECO:0007669"/>
    <property type="project" value="InterPro"/>
</dbReference>
<dbReference type="PRINTS" id="PR00300">
    <property type="entry name" value="CLPPROTEASEA"/>
</dbReference>
<feature type="domain" description="AAA+ ATPase" evidence="1">
    <location>
        <begin position="49"/>
        <end position="193"/>
    </location>
</feature>
<dbReference type="AlphaFoldDB" id="F9Y740"/>
<dbReference type="InterPro" id="IPR041628">
    <property type="entry name" value="ChlI/MoxR_AAA_lid"/>
</dbReference>
<organism evidence="2 3">
    <name type="scientific">Ketogulonicigenium vulgare (strain WSH-001)</name>
    <dbReference type="NCBI Taxonomy" id="759362"/>
    <lineage>
        <taxon>Bacteria</taxon>
        <taxon>Pseudomonadati</taxon>
        <taxon>Pseudomonadota</taxon>
        <taxon>Alphaproteobacteria</taxon>
        <taxon>Rhodobacterales</taxon>
        <taxon>Roseobacteraceae</taxon>
        <taxon>Ketogulonicigenium</taxon>
    </lineage>
</organism>
<accession>F9Y740</accession>
<dbReference type="Gene3D" id="3.40.50.300">
    <property type="entry name" value="P-loop containing nucleotide triphosphate hydrolases"/>
    <property type="match status" value="1"/>
</dbReference>
<protein>
    <submittedName>
        <fullName evidence="2">Methanol dehydrogenase regulatory protein</fullName>
        <ecNumber evidence="2">3.6.3.-</ecNumber>
    </submittedName>
</protein>
<dbReference type="RefSeq" id="WP_013382886.1">
    <property type="nucleotide sequence ID" value="NC_017384.1"/>
</dbReference>
<dbReference type="PANTHER" id="PTHR42759">
    <property type="entry name" value="MOXR FAMILY PROTEIN"/>
    <property type="match status" value="1"/>
</dbReference>
<dbReference type="Pfam" id="PF07726">
    <property type="entry name" value="AAA_3"/>
    <property type="match status" value="1"/>
</dbReference>
<dbReference type="InterPro" id="IPR050764">
    <property type="entry name" value="CbbQ/NirQ/NorQ/GpvN"/>
</dbReference>
<dbReference type="KEGG" id="kvl:KVU_2391"/>
<dbReference type="EMBL" id="CP002018">
    <property type="protein sequence ID" value="AEM42230.1"/>
    <property type="molecule type" value="Genomic_DNA"/>
</dbReference>
<dbReference type="EC" id="3.6.3.-" evidence="2"/>
<dbReference type="InterPro" id="IPR001270">
    <property type="entry name" value="ClpA/B"/>
</dbReference>
<keyword evidence="2" id="KW-0378">Hydrolase</keyword>
<keyword evidence="3" id="KW-1185">Reference proteome</keyword>
<dbReference type="Gene3D" id="1.10.8.80">
    <property type="entry name" value="Magnesium chelatase subunit I, C-Terminal domain"/>
    <property type="match status" value="1"/>
</dbReference>
<dbReference type="CDD" id="cd00009">
    <property type="entry name" value="AAA"/>
    <property type="match status" value="1"/>
</dbReference>
<evidence type="ECO:0000313" key="2">
    <source>
        <dbReference type="EMBL" id="AEM42230.1"/>
    </source>
</evidence>
<dbReference type="Proteomes" id="UP000000692">
    <property type="component" value="Chromosome"/>
</dbReference>
<dbReference type="eggNOG" id="COG0714">
    <property type="taxonomic scope" value="Bacteria"/>
</dbReference>
<dbReference type="Pfam" id="PF17863">
    <property type="entry name" value="AAA_lid_2"/>
    <property type="match status" value="1"/>
</dbReference>
<dbReference type="GO" id="GO:0016887">
    <property type="term" value="F:ATP hydrolysis activity"/>
    <property type="evidence" value="ECO:0007669"/>
    <property type="project" value="InterPro"/>
</dbReference>
<gene>
    <name evidence="2" type="ordered locus">KVU_2391</name>
</gene>
<dbReference type="HOGENOM" id="CLU_034716_3_1_5"/>
<proteinExistence type="predicted"/>
<sequence>MTVSSIPALDDPAAFALVHGKLVAARQMINEIVLGQEAMVTHLLTGLLAGGHVLLQGPPGVGKTMVVRTIAAATGLDFARIQFTPDLMPADITGSTVLAVDADGRNTLEFQPGPIFTQLLLADEINRATPRTQSALLEAMQEFTVSAGGKTMRLDRPFFVLATQNPVEMDGTFVLPEAQIDRFLFRLDVDYPDAKTLTRILGGRAEVAVARASSVMSAADIVQLQDLAAAMPVASHLLAAIAEFAVATQPSASRDDRVKRYLRMGLSPRGAQAFLAAARAHALLEGHSHVSFDDLRAVLGAITRHRVQLNFEGQAAGLSVEALARELFDRIARA</sequence>
<dbReference type="InterPro" id="IPR011703">
    <property type="entry name" value="ATPase_AAA-3"/>
</dbReference>
<dbReference type="PANTHER" id="PTHR42759:SF1">
    <property type="entry name" value="MAGNESIUM-CHELATASE SUBUNIT CHLD"/>
    <property type="match status" value="1"/>
</dbReference>
<name>F9Y740_KETVW</name>
<dbReference type="PATRIC" id="fig|759362.5.peg.2485"/>
<dbReference type="SUPFAM" id="SSF52540">
    <property type="entry name" value="P-loop containing nucleoside triphosphate hydrolases"/>
    <property type="match status" value="1"/>
</dbReference>
<evidence type="ECO:0000313" key="3">
    <source>
        <dbReference type="Proteomes" id="UP000000692"/>
    </source>
</evidence>
<evidence type="ECO:0000259" key="1">
    <source>
        <dbReference type="SMART" id="SM00382"/>
    </source>
</evidence>
<dbReference type="InterPro" id="IPR003593">
    <property type="entry name" value="AAA+_ATPase"/>
</dbReference>
<reference evidence="2 3" key="1">
    <citation type="journal article" date="2011" name="J. Bacteriol.">
        <title>Complete genome sequence of the industrial strain Ketogulonicigenium vulgare WSH-001.</title>
        <authorList>
            <person name="Liu L."/>
            <person name="Li Y."/>
            <person name="Zhang J."/>
            <person name="Zhou Z."/>
            <person name="Liu J."/>
            <person name="Li X."/>
            <person name="Zhou J."/>
            <person name="Du G."/>
            <person name="Wang L."/>
            <person name="Chen J."/>
        </authorList>
    </citation>
    <scope>NUCLEOTIDE SEQUENCE [LARGE SCALE GENOMIC DNA]</scope>
    <source>
        <strain evidence="2 3">WSH-001</strain>
    </source>
</reference>
<dbReference type="PIRSF" id="PIRSF002849">
    <property type="entry name" value="AAA_ATPase_chaperone_MoxR_prd"/>
    <property type="match status" value="1"/>
</dbReference>
<dbReference type="OrthoDB" id="9808397at2"/>